<feature type="region of interest" description="Disordered" evidence="1">
    <location>
        <begin position="79"/>
        <end position="102"/>
    </location>
</feature>
<keyword evidence="3" id="KW-1185">Reference proteome</keyword>
<accession>A0A484BXF5</accession>
<proteinExistence type="predicted"/>
<protein>
    <submittedName>
        <fullName evidence="2">Uncharacterized protein</fullName>
    </submittedName>
</protein>
<evidence type="ECO:0000256" key="1">
    <source>
        <dbReference type="SAM" id="MobiDB-lite"/>
    </source>
</evidence>
<reference evidence="2 3" key="1">
    <citation type="journal article" date="2019" name="J. Hered.">
        <title>An Improved Genome Assembly for Drosophila navojoa, the Basal Species in the mojavensis Cluster.</title>
        <authorList>
            <person name="Vanderlinde T."/>
            <person name="Dupim E.G."/>
            <person name="Nazario-Yepiz N.O."/>
            <person name="Carvalho A.B."/>
        </authorList>
    </citation>
    <scope>NUCLEOTIDE SEQUENCE [LARGE SCALE GENOMIC DNA]</scope>
    <source>
        <strain evidence="2">Navoj_Jal97</strain>
        <tissue evidence="2">Whole organism</tissue>
    </source>
</reference>
<evidence type="ECO:0000313" key="3">
    <source>
        <dbReference type="Proteomes" id="UP000295192"/>
    </source>
</evidence>
<organism evidence="2 3">
    <name type="scientific">Drosophila navojoa</name>
    <name type="common">Fruit fly</name>
    <dbReference type="NCBI Taxonomy" id="7232"/>
    <lineage>
        <taxon>Eukaryota</taxon>
        <taxon>Metazoa</taxon>
        <taxon>Ecdysozoa</taxon>
        <taxon>Arthropoda</taxon>
        <taxon>Hexapoda</taxon>
        <taxon>Insecta</taxon>
        <taxon>Pterygota</taxon>
        <taxon>Neoptera</taxon>
        <taxon>Endopterygota</taxon>
        <taxon>Diptera</taxon>
        <taxon>Brachycera</taxon>
        <taxon>Muscomorpha</taxon>
        <taxon>Ephydroidea</taxon>
        <taxon>Drosophilidae</taxon>
        <taxon>Drosophila</taxon>
    </lineage>
</organism>
<gene>
    <name evidence="2" type="ORF">AWZ03_000311</name>
</gene>
<sequence length="102" mass="11840">MHFQFNNVEEDEQQQQRQQQQRQALKNTADWQTRSHVDDWQTKRCVQSQPEQRQRWPEPSLSLAATDDAEWMLSGVETAATATTEDTERGWPNGDGGWDHAA</sequence>
<feature type="region of interest" description="Disordered" evidence="1">
    <location>
        <begin position="1"/>
        <end position="61"/>
    </location>
</feature>
<dbReference type="EMBL" id="LSRL02000001">
    <property type="protein sequence ID" value="TDG53496.1"/>
    <property type="molecule type" value="Genomic_DNA"/>
</dbReference>
<feature type="compositionally biased region" description="Basic and acidic residues" evidence="1">
    <location>
        <begin position="33"/>
        <end position="42"/>
    </location>
</feature>
<comment type="caution">
    <text evidence="2">The sequence shown here is derived from an EMBL/GenBank/DDBJ whole genome shotgun (WGS) entry which is preliminary data.</text>
</comment>
<dbReference type="AlphaFoldDB" id="A0A484BXF5"/>
<dbReference type="Proteomes" id="UP000295192">
    <property type="component" value="Unassembled WGS sequence"/>
</dbReference>
<evidence type="ECO:0000313" key="2">
    <source>
        <dbReference type="EMBL" id="TDG53496.1"/>
    </source>
</evidence>
<name>A0A484BXF5_DRONA</name>